<organism evidence="1">
    <name type="scientific">bioreactor metagenome</name>
    <dbReference type="NCBI Taxonomy" id="1076179"/>
    <lineage>
        <taxon>unclassified sequences</taxon>
        <taxon>metagenomes</taxon>
        <taxon>ecological metagenomes</taxon>
    </lineage>
</organism>
<accession>A0A645GBQ1</accession>
<evidence type="ECO:0000313" key="1">
    <source>
        <dbReference type="EMBL" id="MPN24348.1"/>
    </source>
</evidence>
<protein>
    <recommendedName>
        <fullName evidence="2">Surface antigen domain-containing protein</fullName>
    </recommendedName>
</protein>
<dbReference type="AlphaFoldDB" id="A0A645GBQ1"/>
<comment type="caution">
    <text evidence="1">The sequence shown here is derived from an EMBL/GenBank/DDBJ whole genome shotgun (WGS) entry which is preliminary data.</text>
</comment>
<sequence>MRKFWCAAVASMCIVSVVHAQDAELTAAEFDQITASPFKARNAKSGILVQLHLKPGGTAVASHDYNDVGDWRRDGDAGYCVRWSKQRMDERCSRIARRNGKLALLDKQGQPGWWVEDDK</sequence>
<name>A0A645GBQ1_9ZZZZ</name>
<gene>
    <name evidence="1" type="ORF">SDC9_171746</name>
</gene>
<proteinExistence type="predicted"/>
<reference evidence="1" key="1">
    <citation type="submission" date="2019-08" db="EMBL/GenBank/DDBJ databases">
        <authorList>
            <person name="Kucharzyk K."/>
            <person name="Murdoch R.W."/>
            <person name="Higgins S."/>
            <person name="Loffler F."/>
        </authorList>
    </citation>
    <scope>NUCLEOTIDE SEQUENCE</scope>
</reference>
<dbReference type="EMBL" id="VSSQ01073174">
    <property type="protein sequence ID" value="MPN24348.1"/>
    <property type="molecule type" value="Genomic_DNA"/>
</dbReference>
<evidence type="ECO:0008006" key="2">
    <source>
        <dbReference type="Google" id="ProtNLM"/>
    </source>
</evidence>